<dbReference type="OrthoDB" id="9814956at2"/>
<comment type="similarity">
    <text evidence="2">Belongs to the acyltransferase 3 family.</text>
</comment>
<dbReference type="STRING" id="336292.SAMN05660710_02987"/>
<dbReference type="Proteomes" id="UP000199502">
    <property type="component" value="Unassembled WGS sequence"/>
</dbReference>
<keyword evidence="10" id="KW-1185">Reference proteome</keyword>
<keyword evidence="3" id="KW-1003">Cell membrane</keyword>
<keyword evidence="6 7" id="KW-0472">Membrane</keyword>
<protein>
    <submittedName>
        <fullName evidence="9">Uncharacterized membrane protein YcfT</fullName>
    </submittedName>
</protein>
<feature type="transmembrane region" description="Helical" evidence="7">
    <location>
        <begin position="94"/>
        <end position="113"/>
    </location>
</feature>
<name>A0A1G5J5M0_9RHOB</name>
<keyword evidence="5 7" id="KW-1133">Transmembrane helix</keyword>
<comment type="subcellular location">
    <subcellularLocation>
        <location evidence="1">Cell membrane</location>
        <topology evidence="1">Multi-pass membrane protein</topology>
    </subcellularLocation>
</comment>
<dbReference type="RefSeq" id="WP_090746328.1">
    <property type="nucleotide sequence ID" value="NZ_FMVT01000011.1"/>
</dbReference>
<feature type="transmembrane region" description="Helical" evidence="7">
    <location>
        <begin position="289"/>
        <end position="310"/>
    </location>
</feature>
<evidence type="ECO:0000259" key="8">
    <source>
        <dbReference type="Pfam" id="PF01757"/>
    </source>
</evidence>
<dbReference type="AlphaFoldDB" id="A0A1G5J5M0"/>
<accession>A0A1G5J5M0</accession>
<dbReference type="InterPro" id="IPR002656">
    <property type="entry name" value="Acyl_transf_3_dom"/>
</dbReference>
<gene>
    <name evidence="9" type="ORF">SAMN05660710_02987</name>
</gene>
<evidence type="ECO:0000256" key="6">
    <source>
        <dbReference type="ARBA" id="ARBA00023136"/>
    </source>
</evidence>
<reference evidence="9 10" key="1">
    <citation type="submission" date="2016-10" db="EMBL/GenBank/DDBJ databases">
        <authorList>
            <person name="de Groot N.N."/>
        </authorList>
    </citation>
    <scope>NUCLEOTIDE SEQUENCE [LARGE SCALE GENOMIC DNA]</scope>
    <source>
        <strain evidence="9 10">CGMCC 1.8925</strain>
    </source>
</reference>
<keyword evidence="4 7" id="KW-0812">Transmembrane</keyword>
<proteinExistence type="inferred from homology"/>
<feature type="transmembrane region" description="Helical" evidence="7">
    <location>
        <begin position="21"/>
        <end position="44"/>
    </location>
</feature>
<evidence type="ECO:0000256" key="5">
    <source>
        <dbReference type="ARBA" id="ARBA00022989"/>
    </source>
</evidence>
<dbReference type="GO" id="GO:0005886">
    <property type="term" value="C:plasma membrane"/>
    <property type="evidence" value="ECO:0007669"/>
    <property type="project" value="UniProtKB-SubCell"/>
</dbReference>
<evidence type="ECO:0000313" key="9">
    <source>
        <dbReference type="EMBL" id="SCY83572.1"/>
    </source>
</evidence>
<dbReference type="GO" id="GO:0016413">
    <property type="term" value="F:O-acetyltransferase activity"/>
    <property type="evidence" value="ECO:0007669"/>
    <property type="project" value="TreeGrafter"/>
</dbReference>
<feature type="transmembrane region" description="Helical" evidence="7">
    <location>
        <begin position="125"/>
        <end position="144"/>
    </location>
</feature>
<dbReference type="PANTHER" id="PTHR40074:SF2">
    <property type="entry name" value="O-ACETYLTRANSFERASE WECH"/>
    <property type="match status" value="1"/>
</dbReference>
<evidence type="ECO:0000256" key="2">
    <source>
        <dbReference type="ARBA" id="ARBA00007400"/>
    </source>
</evidence>
<dbReference type="GO" id="GO:0009246">
    <property type="term" value="P:enterobacterial common antigen biosynthetic process"/>
    <property type="evidence" value="ECO:0007669"/>
    <property type="project" value="TreeGrafter"/>
</dbReference>
<feature type="transmembrane region" description="Helical" evidence="7">
    <location>
        <begin position="227"/>
        <end position="246"/>
    </location>
</feature>
<feature type="domain" description="Acyltransferase 3" evidence="8">
    <location>
        <begin position="22"/>
        <end position="310"/>
    </location>
</feature>
<evidence type="ECO:0000313" key="10">
    <source>
        <dbReference type="Proteomes" id="UP000199502"/>
    </source>
</evidence>
<sequence>MALSLQAAPVQGDHTASRSRLLWMDIVRGAAILAVITFHSVTIVERYEFEAGLVWRNLNETLKLFRMPILIFLSGMLLPRSLAKPMPEYFWGKVRAILWPFFLWSTIYAGAAGVDLTSPYEVRHLYTGGSHLWFLGFIFVYYIAAKPLSRVDPLLVAAAAFTLSMISPDGAKYSERILYLMSLFFLGSAVSRHGELIGQVLRSPWIWVLTPLVAAAGYATARHDLNFGPNWVVVSAVGFLFFAAIAQRLEGVQIARPLVWIGQRSIVFYVSHAIFILLIARLAEGAGVTSYAATAAAAIALSLTGGWALATGMDRWAAVRWLFVLPGPARRSPA</sequence>
<evidence type="ECO:0000256" key="7">
    <source>
        <dbReference type="SAM" id="Phobius"/>
    </source>
</evidence>
<dbReference type="EMBL" id="FMVT01000011">
    <property type="protein sequence ID" value="SCY83572.1"/>
    <property type="molecule type" value="Genomic_DNA"/>
</dbReference>
<evidence type="ECO:0000256" key="3">
    <source>
        <dbReference type="ARBA" id="ARBA00022475"/>
    </source>
</evidence>
<evidence type="ECO:0000256" key="1">
    <source>
        <dbReference type="ARBA" id="ARBA00004651"/>
    </source>
</evidence>
<organism evidence="9 10">
    <name type="scientific">Paracoccus tibetensis</name>
    <dbReference type="NCBI Taxonomy" id="336292"/>
    <lineage>
        <taxon>Bacteria</taxon>
        <taxon>Pseudomonadati</taxon>
        <taxon>Pseudomonadota</taxon>
        <taxon>Alphaproteobacteria</taxon>
        <taxon>Rhodobacterales</taxon>
        <taxon>Paracoccaceae</taxon>
        <taxon>Paracoccus</taxon>
    </lineage>
</organism>
<dbReference type="PANTHER" id="PTHR40074">
    <property type="entry name" value="O-ACETYLTRANSFERASE WECH"/>
    <property type="match status" value="1"/>
</dbReference>
<evidence type="ECO:0000256" key="4">
    <source>
        <dbReference type="ARBA" id="ARBA00022692"/>
    </source>
</evidence>
<feature type="transmembrane region" description="Helical" evidence="7">
    <location>
        <begin position="266"/>
        <end position="283"/>
    </location>
</feature>
<dbReference type="Pfam" id="PF01757">
    <property type="entry name" value="Acyl_transf_3"/>
    <property type="match status" value="1"/>
</dbReference>